<dbReference type="Pfam" id="PF13786">
    <property type="entry name" value="DUF4179"/>
    <property type="match status" value="1"/>
</dbReference>
<reference evidence="3 4" key="1">
    <citation type="submission" date="2020-02" db="EMBL/GenBank/DDBJ databases">
        <title>Bacillus aquiflavi sp. nov., isolated from yellow water of strong flavor Chinese baijiu in Yibin region of China.</title>
        <authorList>
            <person name="Xie J."/>
        </authorList>
    </citation>
    <scope>NUCLEOTIDE SEQUENCE [LARGE SCALE GENOMIC DNA]</scope>
    <source>
        <strain evidence="3 4">SA4</strain>
    </source>
</reference>
<keyword evidence="1" id="KW-0472">Membrane</keyword>
<keyword evidence="1" id="KW-1133">Transmembrane helix</keyword>
<dbReference type="AlphaFoldDB" id="A0A6M0QBX3"/>
<evidence type="ECO:0000259" key="2">
    <source>
        <dbReference type="Pfam" id="PF13786"/>
    </source>
</evidence>
<evidence type="ECO:0000256" key="1">
    <source>
        <dbReference type="SAM" id="Phobius"/>
    </source>
</evidence>
<organism evidence="3 4">
    <name type="scientific">Bacillus mesophilus</name>
    <dbReference type="NCBI Taxonomy" id="1808955"/>
    <lineage>
        <taxon>Bacteria</taxon>
        <taxon>Bacillati</taxon>
        <taxon>Bacillota</taxon>
        <taxon>Bacilli</taxon>
        <taxon>Bacillales</taxon>
        <taxon>Bacillaceae</taxon>
        <taxon>Bacillus</taxon>
    </lineage>
</organism>
<feature type="transmembrane region" description="Helical" evidence="1">
    <location>
        <begin position="48"/>
        <end position="66"/>
    </location>
</feature>
<dbReference type="InterPro" id="IPR025436">
    <property type="entry name" value="DUF4179"/>
</dbReference>
<feature type="domain" description="DUF4179" evidence="2">
    <location>
        <begin position="47"/>
        <end position="129"/>
    </location>
</feature>
<gene>
    <name evidence="3" type="ORF">G4D63_19260</name>
</gene>
<dbReference type="EMBL" id="JAAIWM010000010">
    <property type="protein sequence ID" value="NEY73852.1"/>
    <property type="molecule type" value="Genomic_DNA"/>
</dbReference>
<dbReference type="Proteomes" id="UP000481043">
    <property type="component" value="Unassembled WGS sequence"/>
</dbReference>
<name>A0A6M0QBX3_9BACI</name>
<comment type="caution">
    <text evidence="3">The sequence shown here is derived from an EMBL/GenBank/DDBJ whole genome shotgun (WGS) entry which is preliminary data.</text>
</comment>
<protein>
    <submittedName>
        <fullName evidence="3">DUF4179 domain-containing protein</fullName>
    </submittedName>
</protein>
<keyword evidence="4" id="KW-1185">Reference proteome</keyword>
<evidence type="ECO:0000313" key="3">
    <source>
        <dbReference type="EMBL" id="NEY73852.1"/>
    </source>
</evidence>
<evidence type="ECO:0000313" key="4">
    <source>
        <dbReference type="Proteomes" id="UP000481043"/>
    </source>
</evidence>
<proteinExistence type="predicted"/>
<accession>A0A6M0QBX3</accession>
<keyword evidence="1" id="KW-0812">Transmembrane</keyword>
<sequence length="433" mass="48882">MNEIEEKLNEEKKRRMLLQVAPLELEGRLRMALDSSTAQNSRRRLPTLWVSLAVSLMIFLFAGYHYNALAFYGKKILGFEQMFNHTLKELNEAGKGQIVNQTQTLSDGTELTVNGLMTDANRMIIYYTLTNPNGVEKAYSDLFQPNRITGLFTRADYEGGQGIINEAGTEFKGSMDFESPNPFAKKLSLHYWEYLDGGRMLEHKISLPYDPNQAMKGETKQSINQNVKVDQGEIQFHSILASPTVTVVSGKLHVDNFDRINLGLHDIELLANGKSVPIMGSGVKSSRLGGQNFEIDFDALPSNLKTLQLNVKKFVGYKELDTTITLNTEAQESYLIQEISQLHIREITSTSDGVEIKIATDESILLDGVYLITSKGRVELQTTIGQKFQKEQDGQVLKERTLLFKTNDEPQKLLIEGIHYSKEYNQMIEIPLD</sequence>
<dbReference type="RefSeq" id="WP_163181720.1">
    <property type="nucleotide sequence ID" value="NZ_JAAIWM010000010.1"/>
</dbReference>